<dbReference type="AlphaFoldDB" id="A0A9X7N138"/>
<sequence>MIDLAVVKAHLRVRHSEDDTYIQDLITDAVDTFNARTNRTLVAADGQLPDPVGNALRMTGSIRRGALLLIAHWYSNRETAVIGTITSELPMATQYLWESHRWINVR</sequence>
<organism evidence="1 2">
    <name type="scientific">Pseudomonas denitrificans</name>
    <dbReference type="NCBI Taxonomy" id="43306"/>
    <lineage>
        <taxon>Bacteria</taxon>
        <taxon>Pseudomonadati</taxon>
        <taxon>Pseudomonadota</taxon>
        <taxon>Gammaproteobacteria</taxon>
        <taxon>Pseudomonadales</taxon>
        <taxon>Pseudomonadaceae</taxon>
        <taxon>Halopseudomonas</taxon>
    </lineage>
</organism>
<dbReference type="Pfam" id="PF05135">
    <property type="entry name" value="Phage_connect_1"/>
    <property type="match status" value="1"/>
</dbReference>
<dbReference type="Gene3D" id="1.10.3230.30">
    <property type="entry name" value="Phage gp6-like head-tail connector protein"/>
    <property type="match status" value="1"/>
</dbReference>
<dbReference type="Proteomes" id="UP000326659">
    <property type="component" value="Chromosome"/>
</dbReference>
<dbReference type="InterPro" id="IPR021146">
    <property type="entry name" value="Phage_gp6-like_head-tail"/>
</dbReference>
<protein>
    <submittedName>
        <fullName evidence="1">Phage gp6-like head-tail connector protein</fullName>
    </submittedName>
</protein>
<dbReference type="CDD" id="cd08054">
    <property type="entry name" value="gp6"/>
    <property type="match status" value="1"/>
</dbReference>
<dbReference type="OrthoDB" id="8452319at2"/>
<dbReference type="KEGG" id="pden:F1C79_17330"/>
<reference evidence="1 2" key="1">
    <citation type="submission" date="2019-09" db="EMBL/GenBank/DDBJ databases">
        <title>Prosopis cineraria nodule microbiome.</title>
        <authorList>
            <person name="Chaluvadi S.R."/>
            <person name="Ali R."/>
            <person name="Wang X."/>
        </authorList>
    </citation>
    <scope>NUCLEOTIDE SEQUENCE [LARGE SCALE GENOMIC DNA]</scope>
    <source>
        <strain evidence="1 2">BG1</strain>
    </source>
</reference>
<dbReference type="EMBL" id="CP043626">
    <property type="protein sequence ID" value="QEY73227.1"/>
    <property type="molecule type" value="Genomic_DNA"/>
</dbReference>
<dbReference type="NCBIfam" id="TIGR01560">
    <property type="entry name" value="put_DNA_pack"/>
    <property type="match status" value="1"/>
</dbReference>
<keyword evidence="2" id="KW-1185">Reference proteome</keyword>
<dbReference type="RefSeq" id="WP_151188111.1">
    <property type="nucleotide sequence ID" value="NZ_CP043626.1"/>
</dbReference>
<dbReference type="InterPro" id="IPR006450">
    <property type="entry name" value="Phage_HK97_gp6-like"/>
</dbReference>
<name>A0A9X7N138_PSEDE</name>
<gene>
    <name evidence="1" type="ORF">F1C79_17330</name>
</gene>
<accession>A0A9X7N138</accession>
<evidence type="ECO:0000313" key="1">
    <source>
        <dbReference type="EMBL" id="QEY73227.1"/>
    </source>
</evidence>
<evidence type="ECO:0000313" key="2">
    <source>
        <dbReference type="Proteomes" id="UP000326659"/>
    </source>
</evidence>
<proteinExistence type="predicted"/>